<dbReference type="InterPro" id="IPR027417">
    <property type="entry name" value="P-loop_NTPase"/>
</dbReference>
<evidence type="ECO:0000313" key="6">
    <source>
        <dbReference type="Proteomes" id="UP000026915"/>
    </source>
</evidence>
<dbReference type="GO" id="GO:0007015">
    <property type="term" value="P:actin filament organization"/>
    <property type="evidence" value="ECO:0000318"/>
    <property type="project" value="GO_Central"/>
</dbReference>
<dbReference type="GO" id="GO:0032956">
    <property type="term" value="P:regulation of actin cytoskeleton organization"/>
    <property type="evidence" value="ECO:0000318"/>
    <property type="project" value="GO_Central"/>
</dbReference>
<keyword evidence="2" id="KW-0547">Nucleotide-binding</keyword>
<dbReference type="GO" id="GO:0031410">
    <property type="term" value="C:cytoplasmic vesicle"/>
    <property type="evidence" value="ECO:0000318"/>
    <property type="project" value="GO_Central"/>
</dbReference>
<keyword evidence="4" id="KW-0449">Lipoprotein</keyword>
<dbReference type="InParanoid" id="A0A061EYS4"/>
<dbReference type="GO" id="GO:0019901">
    <property type="term" value="F:protein kinase binding"/>
    <property type="evidence" value="ECO:0000318"/>
    <property type="project" value="GO_Central"/>
</dbReference>
<dbReference type="Proteomes" id="UP000026915">
    <property type="component" value="Chromosome 5"/>
</dbReference>
<dbReference type="GO" id="GO:0042995">
    <property type="term" value="C:cell projection"/>
    <property type="evidence" value="ECO:0000318"/>
    <property type="project" value="GO_Central"/>
</dbReference>
<evidence type="ECO:0000256" key="4">
    <source>
        <dbReference type="ARBA" id="ARBA00023288"/>
    </source>
</evidence>
<dbReference type="Gene3D" id="3.40.50.300">
    <property type="entry name" value="P-loop containing nucleotide triphosphate hydrolases"/>
    <property type="match status" value="1"/>
</dbReference>
<gene>
    <name evidence="5" type="ORF">TCM_025181</name>
</gene>
<dbReference type="GO" id="GO:0007163">
    <property type="term" value="P:establishment or maintenance of cell polarity"/>
    <property type="evidence" value="ECO:0000318"/>
    <property type="project" value="GO_Central"/>
</dbReference>
<reference evidence="5 6" key="1">
    <citation type="journal article" date="2013" name="Genome Biol.">
        <title>The genome sequence of the most widely cultivated cacao type and its use to identify candidate genes regulating pod color.</title>
        <authorList>
            <person name="Motamayor J.C."/>
            <person name="Mockaitis K."/>
            <person name="Schmutz J."/>
            <person name="Haiminen N."/>
            <person name="Iii D.L."/>
            <person name="Cornejo O."/>
            <person name="Findley S.D."/>
            <person name="Zheng P."/>
            <person name="Utro F."/>
            <person name="Royaert S."/>
            <person name="Saski C."/>
            <person name="Jenkins J."/>
            <person name="Podicheti R."/>
            <person name="Zhao M."/>
            <person name="Scheffler B.E."/>
            <person name="Stack J.C."/>
            <person name="Feltus F.A."/>
            <person name="Mustiga G.M."/>
            <person name="Amores F."/>
            <person name="Phillips W."/>
            <person name="Marelli J.P."/>
            <person name="May G.D."/>
            <person name="Shapiro H."/>
            <person name="Ma J."/>
            <person name="Bustamante C.D."/>
            <person name="Schnell R.J."/>
            <person name="Main D."/>
            <person name="Gilbert D."/>
            <person name="Parida L."/>
            <person name="Kuhn D.N."/>
        </authorList>
    </citation>
    <scope>NUCLEOTIDE SEQUENCE [LARGE SCALE GENOMIC DNA]</scope>
    <source>
        <strain evidence="6">cv. Matina 1-6</strain>
    </source>
</reference>
<evidence type="ECO:0000256" key="1">
    <source>
        <dbReference type="ARBA" id="ARBA00010142"/>
    </source>
</evidence>
<dbReference type="GO" id="GO:0005525">
    <property type="term" value="F:GTP binding"/>
    <property type="evidence" value="ECO:0000318"/>
    <property type="project" value="GO_Central"/>
</dbReference>
<dbReference type="GO" id="GO:0008360">
    <property type="term" value="P:regulation of cell shape"/>
    <property type="evidence" value="ECO:0000318"/>
    <property type="project" value="GO_Central"/>
</dbReference>
<sequence>MSRSEGSKTTPREYIVKYICYSYELISCASRFGLSLLGIAFLQSLSSQGNVAIETVQGAALDFILTHSLIAQKLMVSWLKPKCMVYIISRLKNIKKWIPELKHYASGVPIIILVGTKLDLGDGKQFLIDHAGAMLISAAPGEELRKLIGSSAYIDCSSKTQQNVKAA</sequence>
<dbReference type="Pfam" id="PF00071">
    <property type="entry name" value="Ras"/>
    <property type="match status" value="1"/>
</dbReference>
<dbReference type="STRING" id="3641.A0A061EYS4"/>
<dbReference type="GO" id="GO:0005886">
    <property type="term" value="C:plasma membrane"/>
    <property type="evidence" value="ECO:0000318"/>
    <property type="project" value="GO_Central"/>
</dbReference>
<dbReference type="EMBL" id="CM001883">
    <property type="protein sequence ID" value="EOY09808.1"/>
    <property type="molecule type" value="Genomic_DNA"/>
</dbReference>
<keyword evidence="3" id="KW-0342">GTP-binding</keyword>
<evidence type="ECO:0000256" key="2">
    <source>
        <dbReference type="ARBA" id="ARBA00022741"/>
    </source>
</evidence>
<evidence type="ECO:0000256" key="3">
    <source>
        <dbReference type="ARBA" id="ARBA00023134"/>
    </source>
</evidence>
<evidence type="ECO:0000313" key="5">
    <source>
        <dbReference type="EMBL" id="EOY09808.1"/>
    </source>
</evidence>
<dbReference type="HOGENOM" id="CLU_1597414_0_0_1"/>
<dbReference type="InterPro" id="IPR001806">
    <property type="entry name" value="Small_GTPase"/>
</dbReference>
<dbReference type="AlphaFoldDB" id="A0A061EYS4"/>
<dbReference type="eggNOG" id="KOG0393">
    <property type="taxonomic scope" value="Eukaryota"/>
</dbReference>
<dbReference type="GO" id="GO:0005856">
    <property type="term" value="C:cytoskeleton"/>
    <property type="evidence" value="ECO:0000318"/>
    <property type="project" value="GO_Central"/>
</dbReference>
<dbReference type="GO" id="GO:0030865">
    <property type="term" value="P:cortical cytoskeleton organization"/>
    <property type="evidence" value="ECO:0000318"/>
    <property type="project" value="GO_Central"/>
</dbReference>
<dbReference type="PANTHER" id="PTHR24072">
    <property type="entry name" value="RHO FAMILY GTPASE"/>
    <property type="match status" value="1"/>
</dbReference>
<dbReference type="GO" id="GO:0007165">
    <property type="term" value="P:signal transduction"/>
    <property type="evidence" value="ECO:0000318"/>
    <property type="project" value="GO_Central"/>
</dbReference>
<dbReference type="SMART" id="SM00174">
    <property type="entry name" value="RHO"/>
    <property type="match status" value="1"/>
</dbReference>
<protein>
    <submittedName>
        <fullName evidence="5">RHO-related from plants 2-like protein</fullName>
    </submittedName>
</protein>
<keyword evidence="6" id="KW-1185">Reference proteome</keyword>
<accession>A0A061EYS4</accession>
<dbReference type="Gramene" id="EOY09808">
    <property type="protein sequence ID" value="EOY09808"/>
    <property type="gene ID" value="TCM_025181"/>
</dbReference>
<dbReference type="SUPFAM" id="SSF52540">
    <property type="entry name" value="P-loop containing nucleoside triphosphate hydrolases"/>
    <property type="match status" value="1"/>
</dbReference>
<proteinExistence type="inferred from homology"/>
<dbReference type="GO" id="GO:0003924">
    <property type="term" value="F:GTPase activity"/>
    <property type="evidence" value="ECO:0000318"/>
    <property type="project" value="GO_Central"/>
</dbReference>
<dbReference type="GO" id="GO:0007264">
    <property type="term" value="P:small GTPase-mediated signal transduction"/>
    <property type="evidence" value="ECO:0007669"/>
    <property type="project" value="InterPro"/>
</dbReference>
<organism evidence="5 6">
    <name type="scientific">Theobroma cacao</name>
    <name type="common">Cacao</name>
    <name type="synonym">Cocoa</name>
    <dbReference type="NCBI Taxonomy" id="3641"/>
    <lineage>
        <taxon>Eukaryota</taxon>
        <taxon>Viridiplantae</taxon>
        <taxon>Streptophyta</taxon>
        <taxon>Embryophyta</taxon>
        <taxon>Tracheophyta</taxon>
        <taxon>Spermatophyta</taxon>
        <taxon>Magnoliopsida</taxon>
        <taxon>eudicotyledons</taxon>
        <taxon>Gunneridae</taxon>
        <taxon>Pentapetalae</taxon>
        <taxon>rosids</taxon>
        <taxon>malvids</taxon>
        <taxon>Malvales</taxon>
        <taxon>Malvaceae</taxon>
        <taxon>Byttnerioideae</taxon>
        <taxon>Theobroma</taxon>
    </lineage>
</organism>
<name>A0A061EYS4_THECC</name>
<dbReference type="InterPro" id="IPR003578">
    <property type="entry name" value="Small_GTPase_Rho"/>
</dbReference>
<comment type="similarity">
    <text evidence="1">Belongs to the small GTPase superfamily. Rho family.</text>
</comment>